<evidence type="ECO:0000313" key="1">
    <source>
        <dbReference type="EMBL" id="SVD81590.1"/>
    </source>
</evidence>
<gene>
    <name evidence="1" type="ORF">METZ01_LOCUS434444</name>
</gene>
<organism evidence="1">
    <name type="scientific">marine metagenome</name>
    <dbReference type="NCBI Taxonomy" id="408172"/>
    <lineage>
        <taxon>unclassified sequences</taxon>
        <taxon>metagenomes</taxon>
        <taxon>ecological metagenomes</taxon>
    </lineage>
</organism>
<feature type="non-terminal residue" evidence="1">
    <location>
        <position position="60"/>
    </location>
</feature>
<protein>
    <submittedName>
        <fullName evidence="1">Uncharacterized protein</fullName>
    </submittedName>
</protein>
<accession>A0A382YER0</accession>
<sequence length="60" mass="6798">MIEHVYRRSCLVSNVDKVVLAICEEKLEEVCNNSQMDYVITDREQPTAIDRVGEAARSLG</sequence>
<dbReference type="EMBL" id="UINC01175127">
    <property type="protein sequence ID" value="SVD81590.1"/>
    <property type="molecule type" value="Genomic_DNA"/>
</dbReference>
<name>A0A382YER0_9ZZZZ</name>
<proteinExistence type="predicted"/>
<dbReference type="InterPro" id="IPR029044">
    <property type="entry name" value="Nucleotide-diphossugar_trans"/>
</dbReference>
<dbReference type="AlphaFoldDB" id="A0A382YER0"/>
<dbReference type="Gene3D" id="3.90.550.10">
    <property type="entry name" value="Spore Coat Polysaccharide Biosynthesis Protein SpsA, Chain A"/>
    <property type="match status" value="1"/>
</dbReference>
<reference evidence="1" key="1">
    <citation type="submission" date="2018-05" db="EMBL/GenBank/DDBJ databases">
        <authorList>
            <person name="Lanie J.A."/>
            <person name="Ng W.-L."/>
            <person name="Kazmierczak K.M."/>
            <person name="Andrzejewski T.M."/>
            <person name="Davidsen T.M."/>
            <person name="Wayne K.J."/>
            <person name="Tettelin H."/>
            <person name="Glass J.I."/>
            <person name="Rusch D."/>
            <person name="Podicherti R."/>
            <person name="Tsui H.-C.T."/>
            <person name="Winkler M.E."/>
        </authorList>
    </citation>
    <scope>NUCLEOTIDE SEQUENCE</scope>
</reference>